<evidence type="ECO:0000313" key="1">
    <source>
        <dbReference type="EMBL" id="SHF46480.1"/>
    </source>
</evidence>
<protein>
    <submittedName>
        <fullName evidence="1">Uncharacterized protein</fullName>
    </submittedName>
</protein>
<dbReference type="Proteomes" id="UP000184164">
    <property type="component" value="Unassembled WGS sequence"/>
</dbReference>
<dbReference type="AlphaFoldDB" id="A0A1M5BVP6"/>
<proteinExistence type="predicted"/>
<organism evidence="1 2">
    <name type="scientific">Mariniphaga anaerophila</name>
    <dbReference type="NCBI Taxonomy" id="1484053"/>
    <lineage>
        <taxon>Bacteria</taxon>
        <taxon>Pseudomonadati</taxon>
        <taxon>Bacteroidota</taxon>
        <taxon>Bacteroidia</taxon>
        <taxon>Marinilabiliales</taxon>
        <taxon>Prolixibacteraceae</taxon>
        <taxon>Mariniphaga</taxon>
    </lineage>
</organism>
<dbReference type="STRING" id="1484053.SAMN05444274_105324"/>
<accession>A0A1M5BVP6</accession>
<name>A0A1M5BVP6_9BACT</name>
<reference evidence="2" key="1">
    <citation type="submission" date="2016-11" db="EMBL/GenBank/DDBJ databases">
        <authorList>
            <person name="Varghese N."/>
            <person name="Submissions S."/>
        </authorList>
    </citation>
    <scope>NUCLEOTIDE SEQUENCE [LARGE SCALE GENOMIC DNA]</scope>
    <source>
        <strain evidence="2">DSM 26910</strain>
    </source>
</reference>
<dbReference type="OrthoDB" id="800057at2"/>
<sequence length="135" mass="15417">MKKVVLFIICAFTLSSCFNNRRETKSVQQTTTIDANDGTSTIHQLGIDSLKGDTLLLIKTIAENLIVVDNHLKFAITKDSFVSIGLSEHYYDRLMKDLKSANHMIDSTGLKNMDEILKKSYWDLYQKFGEPDRRP</sequence>
<keyword evidence="2" id="KW-1185">Reference proteome</keyword>
<dbReference type="PROSITE" id="PS51257">
    <property type="entry name" value="PROKAR_LIPOPROTEIN"/>
    <property type="match status" value="1"/>
</dbReference>
<evidence type="ECO:0000313" key="2">
    <source>
        <dbReference type="Proteomes" id="UP000184164"/>
    </source>
</evidence>
<dbReference type="EMBL" id="FQUM01000005">
    <property type="protein sequence ID" value="SHF46480.1"/>
    <property type="molecule type" value="Genomic_DNA"/>
</dbReference>
<gene>
    <name evidence="1" type="ORF">SAMN05444274_105324</name>
</gene>
<dbReference type="RefSeq" id="WP_139249693.1">
    <property type="nucleotide sequence ID" value="NZ_FQUM01000005.1"/>
</dbReference>